<name>A0AA88DLE3_FICCA</name>
<dbReference type="InterPro" id="IPR006153">
    <property type="entry name" value="Cation/H_exchanger_TM"/>
</dbReference>
<evidence type="ECO:0000256" key="9">
    <source>
        <dbReference type="ARBA" id="ARBA00038341"/>
    </source>
</evidence>
<comment type="subcellular location">
    <subcellularLocation>
        <location evidence="1">Membrane</location>
        <topology evidence="1">Multi-pass membrane protein</topology>
    </subcellularLocation>
</comment>
<feature type="transmembrane region" description="Helical" evidence="10">
    <location>
        <begin position="306"/>
        <end position="324"/>
    </location>
</feature>
<feature type="transmembrane region" description="Helical" evidence="10">
    <location>
        <begin position="336"/>
        <end position="355"/>
    </location>
</feature>
<feature type="transmembrane region" description="Helical" evidence="10">
    <location>
        <begin position="51"/>
        <end position="72"/>
    </location>
</feature>
<dbReference type="Proteomes" id="UP001187192">
    <property type="component" value="Unassembled WGS sequence"/>
</dbReference>
<accession>A0AA88DLE3</accession>
<keyword evidence="3" id="KW-0633">Potassium transport</keyword>
<evidence type="ECO:0000256" key="7">
    <source>
        <dbReference type="ARBA" id="ARBA00023065"/>
    </source>
</evidence>
<reference evidence="13" key="1">
    <citation type="submission" date="2023-07" db="EMBL/GenBank/DDBJ databases">
        <title>draft genome sequence of fig (Ficus carica).</title>
        <authorList>
            <person name="Takahashi T."/>
            <person name="Nishimura K."/>
        </authorList>
    </citation>
    <scope>NUCLEOTIDE SEQUENCE</scope>
</reference>
<dbReference type="InterPro" id="IPR057291">
    <property type="entry name" value="CHX17_2nd"/>
</dbReference>
<feature type="transmembrane region" description="Helical" evidence="10">
    <location>
        <begin position="247"/>
        <end position="267"/>
    </location>
</feature>
<comment type="similarity">
    <text evidence="9">Belongs to the monovalent cation:proton antiporter 2 (CPA2) transporter (TC 2.A.37) family. CHX (TC 2.A.37.4) subfamily.</text>
</comment>
<evidence type="ECO:0008006" key="15">
    <source>
        <dbReference type="Google" id="ProtNLM"/>
    </source>
</evidence>
<evidence type="ECO:0000256" key="5">
    <source>
        <dbReference type="ARBA" id="ARBA00022958"/>
    </source>
</evidence>
<feature type="transmembrane region" description="Helical" evidence="10">
    <location>
        <begin position="106"/>
        <end position="125"/>
    </location>
</feature>
<evidence type="ECO:0000256" key="4">
    <source>
        <dbReference type="ARBA" id="ARBA00022692"/>
    </source>
</evidence>
<evidence type="ECO:0000259" key="12">
    <source>
        <dbReference type="Pfam" id="PF23256"/>
    </source>
</evidence>
<evidence type="ECO:0000256" key="6">
    <source>
        <dbReference type="ARBA" id="ARBA00022989"/>
    </source>
</evidence>
<dbReference type="GO" id="GO:1902600">
    <property type="term" value="P:proton transmembrane transport"/>
    <property type="evidence" value="ECO:0007669"/>
    <property type="project" value="InterPro"/>
</dbReference>
<keyword evidence="14" id="KW-1185">Reference proteome</keyword>
<dbReference type="GO" id="GO:0015297">
    <property type="term" value="F:antiporter activity"/>
    <property type="evidence" value="ECO:0007669"/>
    <property type="project" value="InterPro"/>
</dbReference>
<keyword evidence="7" id="KW-0406">Ion transport</keyword>
<dbReference type="AlphaFoldDB" id="A0AA88DLE3"/>
<dbReference type="EMBL" id="BTGU01000070">
    <property type="protein sequence ID" value="GMN57476.1"/>
    <property type="molecule type" value="Genomic_DNA"/>
</dbReference>
<keyword evidence="2" id="KW-0813">Transport</keyword>
<dbReference type="GO" id="GO:0012505">
    <property type="term" value="C:endomembrane system"/>
    <property type="evidence" value="ECO:0007669"/>
    <property type="project" value="TreeGrafter"/>
</dbReference>
<evidence type="ECO:0000256" key="3">
    <source>
        <dbReference type="ARBA" id="ARBA00022538"/>
    </source>
</evidence>
<gene>
    <name evidence="13" type="ORF">TIFTF001_026572</name>
</gene>
<dbReference type="InterPro" id="IPR038770">
    <property type="entry name" value="Na+/solute_symporter_sf"/>
</dbReference>
<proteinExistence type="inferred from homology"/>
<keyword evidence="4 10" id="KW-0812">Transmembrane</keyword>
<evidence type="ECO:0000313" key="14">
    <source>
        <dbReference type="Proteomes" id="UP001187192"/>
    </source>
</evidence>
<feature type="transmembrane region" description="Helical" evidence="10">
    <location>
        <begin position="224"/>
        <end position="241"/>
    </location>
</feature>
<organism evidence="13 14">
    <name type="scientific">Ficus carica</name>
    <name type="common">Common fig</name>
    <dbReference type="NCBI Taxonomy" id="3494"/>
    <lineage>
        <taxon>Eukaryota</taxon>
        <taxon>Viridiplantae</taxon>
        <taxon>Streptophyta</taxon>
        <taxon>Embryophyta</taxon>
        <taxon>Tracheophyta</taxon>
        <taxon>Spermatophyta</taxon>
        <taxon>Magnoliopsida</taxon>
        <taxon>eudicotyledons</taxon>
        <taxon>Gunneridae</taxon>
        <taxon>Pentapetalae</taxon>
        <taxon>rosids</taxon>
        <taxon>fabids</taxon>
        <taxon>Rosales</taxon>
        <taxon>Moraceae</taxon>
        <taxon>Ficeae</taxon>
        <taxon>Ficus</taxon>
    </lineage>
</organism>
<evidence type="ECO:0000256" key="2">
    <source>
        <dbReference type="ARBA" id="ARBA00022448"/>
    </source>
</evidence>
<keyword evidence="5" id="KW-0630">Potassium</keyword>
<feature type="transmembrane region" description="Helical" evidence="10">
    <location>
        <begin position="200"/>
        <end position="217"/>
    </location>
</feature>
<evidence type="ECO:0000256" key="1">
    <source>
        <dbReference type="ARBA" id="ARBA00004141"/>
    </source>
</evidence>
<comment type="caution">
    <text evidence="13">The sequence shown here is derived from an EMBL/GenBank/DDBJ whole genome shotgun (WGS) entry which is preliminary data.</text>
</comment>
<dbReference type="GO" id="GO:0006885">
    <property type="term" value="P:regulation of pH"/>
    <property type="evidence" value="ECO:0007669"/>
    <property type="project" value="TreeGrafter"/>
</dbReference>
<dbReference type="PANTHER" id="PTHR32468">
    <property type="entry name" value="CATION/H + ANTIPORTER"/>
    <property type="match status" value="1"/>
</dbReference>
<dbReference type="GO" id="GO:0016020">
    <property type="term" value="C:membrane"/>
    <property type="evidence" value="ECO:0007669"/>
    <property type="project" value="UniProtKB-SubCell"/>
</dbReference>
<evidence type="ECO:0000259" key="11">
    <source>
        <dbReference type="Pfam" id="PF00999"/>
    </source>
</evidence>
<dbReference type="Gene3D" id="1.20.1530.20">
    <property type="match status" value="1"/>
</dbReference>
<dbReference type="InterPro" id="IPR050794">
    <property type="entry name" value="CPA2_transporter"/>
</dbReference>
<keyword evidence="8 10" id="KW-0472">Membrane</keyword>
<dbReference type="GO" id="GO:0006813">
    <property type="term" value="P:potassium ion transport"/>
    <property type="evidence" value="ECO:0007669"/>
    <property type="project" value="UniProtKB-KW"/>
</dbReference>
<sequence>MGLNVMEPEDIVTYTNERWKDLENLTTICMLLGKVHGQGLFLLSNPLSTTLPLLLAQLTLASLSILFTSLLLKPLHQSIFVAQTLGSPSLLGRSNKFTINVFPPRGFILLDLLSAIGYTFYFFLVGSRTFLLLSMNIDLEPRVARFLPIQAQAQCVSASPTMAILLTKLKIINSEFGRPVAARQKSALNVDYCRNRLRNLLIFIICPGVLWIHASSLHLYYRPILLGLTILVGPLIGSALAEKLEFITYWMFMPYFFVNNGLVVDVFNIKINNYIIFQTVALVPAVGKFIGAFASSLYNKIPTVDALELGLLMTTQGLLELGLFKMMKENKVADAESFAIMCISMLIITGSVTPIKKSSMILQGDNAPPAINLPEALNPTVDSRVDVCVLHLIELLGRAKPILIPHKLSDKLSSSSVGPSEGVFTAFRQYEQSNLNLVSVSPYTRISPCATMHDDVCMLALEKRTSLVIIPLHKSFDANDTRDLSEKAARMIMNKNVFKKVPCSVAILLDRGLLRTSWTTMEAGLHTELALSFWVATTTGKH</sequence>
<feature type="domain" description="Cation/H(+) antiporter central" evidence="12">
    <location>
        <begin position="390"/>
        <end position="513"/>
    </location>
</feature>
<evidence type="ECO:0000256" key="8">
    <source>
        <dbReference type="ARBA" id="ARBA00023136"/>
    </source>
</evidence>
<dbReference type="Pfam" id="PF23256">
    <property type="entry name" value="CHX17_2nd"/>
    <property type="match status" value="1"/>
</dbReference>
<protein>
    <recommendedName>
        <fullName evidence="15">Cation/H+ exchanger domain-containing protein</fullName>
    </recommendedName>
</protein>
<evidence type="ECO:0000313" key="13">
    <source>
        <dbReference type="EMBL" id="GMN57476.1"/>
    </source>
</evidence>
<evidence type="ECO:0000256" key="10">
    <source>
        <dbReference type="SAM" id="Phobius"/>
    </source>
</evidence>
<feature type="domain" description="Cation/H+ exchanger transmembrane" evidence="11">
    <location>
        <begin position="226"/>
        <end position="354"/>
    </location>
</feature>
<dbReference type="PANTHER" id="PTHR32468:SF114">
    <property type="entry name" value="CATION_H+ EXCHANGER DOMAIN-CONTAINING PROTEIN"/>
    <property type="match status" value="1"/>
</dbReference>
<feature type="transmembrane region" description="Helical" evidence="10">
    <location>
        <begin position="274"/>
        <end position="294"/>
    </location>
</feature>
<keyword evidence="6 10" id="KW-1133">Transmembrane helix</keyword>
<dbReference type="Pfam" id="PF00999">
    <property type="entry name" value="Na_H_Exchanger"/>
    <property type="match status" value="1"/>
</dbReference>